<dbReference type="InterPro" id="IPR000182">
    <property type="entry name" value="GNAT_dom"/>
</dbReference>
<dbReference type="EMBL" id="CP146069">
    <property type="protein sequence ID" value="WWR46024.1"/>
    <property type="molecule type" value="Genomic_DNA"/>
</dbReference>
<dbReference type="Pfam" id="PF00583">
    <property type="entry name" value="Acetyltransf_1"/>
    <property type="match status" value="1"/>
</dbReference>
<name>A0ABZ2HGT0_9RHOB</name>
<accession>A0ABZ2HGT0</accession>
<dbReference type="Gene3D" id="3.40.630.30">
    <property type="match status" value="1"/>
</dbReference>
<dbReference type="SUPFAM" id="SSF55729">
    <property type="entry name" value="Acyl-CoA N-acyltransferases (Nat)"/>
    <property type="match status" value="1"/>
</dbReference>
<gene>
    <name evidence="2" type="ORF">RZ517_14785</name>
</gene>
<protein>
    <submittedName>
        <fullName evidence="2">GNAT family N-acetyltransferase</fullName>
    </submittedName>
</protein>
<evidence type="ECO:0000313" key="2">
    <source>
        <dbReference type="EMBL" id="WWR46024.1"/>
    </source>
</evidence>
<dbReference type="PROSITE" id="PS51186">
    <property type="entry name" value="GNAT"/>
    <property type="match status" value="1"/>
</dbReference>
<evidence type="ECO:0000313" key="3">
    <source>
        <dbReference type="Proteomes" id="UP001364156"/>
    </source>
</evidence>
<proteinExistence type="predicted"/>
<keyword evidence="3" id="KW-1185">Reference proteome</keyword>
<sequence>MTGLPDVQTLYEVTEHTWPSAAVQDAGAWTLRDGQGGGKRVSAATARRSVSKTDLHLAETAMKAFGQTPLFMIREGEEALDQILEDAGYAIIDPVNLYVCDIERLTMDRPPKVTAFDIWPPLAIQADIWDAGGISAARREVMARVNGPKTALFGRESSRPAATGFVAMHKGIAMVHALEVLEPHRGRHMGTHLTRHAAFWAADQGATHLAVLCTKANQGANALYSSLGMTVVGQYHYRIKEG</sequence>
<dbReference type="InterPro" id="IPR016181">
    <property type="entry name" value="Acyl_CoA_acyltransferase"/>
</dbReference>
<dbReference type="CDD" id="cd04301">
    <property type="entry name" value="NAT_SF"/>
    <property type="match status" value="1"/>
</dbReference>
<dbReference type="RefSeq" id="WP_338548924.1">
    <property type="nucleotide sequence ID" value="NZ_CP146069.1"/>
</dbReference>
<reference evidence="2 3" key="1">
    <citation type="submission" date="2023-10" db="EMBL/GenBank/DDBJ databases">
        <title>Roseovarius strain S88 nov., isolated from a marine algae.</title>
        <authorList>
            <person name="Lee M.W."/>
            <person name="Lee J.K."/>
            <person name="Kim J.M."/>
            <person name="Choi D.G."/>
            <person name="Baek J.H."/>
            <person name="Bayburt H."/>
            <person name="Jung J.J."/>
            <person name="Han D.M."/>
            <person name="Jeon C.O."/>
        </authorList>
    </citation>
    <scope>NUCLEOTIDE SEQUENCE [LARGE SCALE GENOMIC DNA]</scope>
    <source>
        <strain evidence="2 3">S88</strain>
    </source>
</reference>
<dbReference type="Proteomes" id="UP001364156">
    <property type="component" value="Chromosome"/>
</dbReference>
<feature type="domain" description="N-acetyltransferase" evidence="1">
    <location>
        <begin position="108"/>
        <end position="242"/>
    </location>
</feature>
<evidence type="ECO:0000259" key="1">
    <source>
        <dbReference type="PROSITE" id="PS51186"/>
    </source>
</evidence>
<organism evidence="2 3">
    <name type="scientific">Roseovarius phycicola</name>
    <dbReference type="NCBI Taxonomy" id="3080976"/>
    <lineage>
        <taxon>Bacteria</taxon>
        <taxon>Pseudomonadati</taxon>
        <taxon>Pseudomonadota</taxon>
        <taxon>Alphaproteobacteria</taxon>
        <taxon>Rhodobacterales</taxon>
        <taxon>Roseobacteraceae</taxon>
        <taxon>Roseovarius</taxon>
    </lineage>
</organism>